<evidence type="ECO:0000313" key="2">
    <source>
        <dbReference type="Proteomes" id="UP000822688"/>
    </source>
</evidence>
<dbReference type="EMBL" id="CM026426">
    <property type="protein sequence ID" value="KAG0573538.1"/>
    <property type="molecule type" value="Genomic_DNA"/>
</dbReference>
<dbReference type="Proteomes" id="UP000822688">
    <property type="component" value="Chromosome V"/>
</dbReference>
<dbReference type="InterPro" id="IPR009003">
    <property type="entry name" value="Peptidase_S1_PA"/>
</dbReference>
<name>A0A8T0HSM3_CERPU</name>
<accession>A0A8T0HSM3</accession>
<comment type="caution">
    <text evidence="1">The sequence shown here is derived from an EMBL/GenBank/DDBJ whole genome shotgun (WGS) entry which is preliminary data.</text>
</comment>
<sequence>MLELEVQLPRERKIIEWDKASPTFCEVKERLGNCGIAKNWCVEILRGGEYVSPDDDTQLRDCKKLTVRAAPISDKITLKPGSSSIIGPAKPKILIQQREKPDLEEMIENVICFIGRIFICDKKCSDSSATAMRNCRGTVGLVGSSGETIGCWHTIEDAASKRSLQRMFIEYPNYPKPLLFEAQIKDNLVSTDLDLFVAEPCEPLPEETAHLSSALDVSLADNVHCFGFPEIVDHELVEGYSRNKREQGQRCSKNELQRKLRLPTVFSGRVCFNGWKQAVADYLCFPNSSGGIVVDDYGCLKGVHVAAFRAGRTLDHHNLRIVKGEHQQRRCKAKCSNVNLQSSLTKLHLKLTNFCLETAKCLNSCKSEVAAFVPVHIIEEPLQLSRLHLIRWKQPHRNKKSHACEHSARPCLIRPTRTSALANTDQEDDNAQFNSVPLRKKLKTQQTLNRNPLIWFSTSKNYSL</sequence>
<organism evidence="1 2">
    <name type="scientific">Ceratodon purpureus</name>
    <name type="common">Fire moss</name>
    <name type="synonym">Dicranum purpureum</name>
    <dbReference type="NCBI Taxonomy" id="3225"/>
    <lineage>
        <taxon>Eukaryota</taxon>
        <taxon>Viridiplantae</taxon>
        <taxon>Streptophyta</taxon>
        <taxon>Embryophyta</taxon>
        <taxon>Bryophyta</taxon>
        <taxon>Bryophytina</taxon>
        <taxon>Bryopsida</taxon>
        <taxon>Dicranidae</taxon>
        <taxon>Pseudoditrichales</taxon>
        <taxon>Ditrichaceae</taxon>
        <taxon>Ceratodon</taxon>
    </lineage>
</organism>
<proteinExistence type="predicted"/>
<dbReference type="AlphaFoldDB" id="A0A8T0HSM3"/>
<keyword evidence="2" id="KW-1185">Reference proteome</keyword>
<gene>
    <name evidence="1" type="ORF">KC19_VG186400</name>
</gene>
<dbReference type="SUPFAM" id="SSF50494">
    <property type="entry name" value="Trypsin-like serine proteases"/>
    <property type="match status" value="1"/>
</dbReference>
<protein>
    <submittedName>
        <fullName evidence="1">Uncharacterized protein</fullName>
    </submittedName>
</protein>
<reference evidence="1" key="1">
    <citation type="submission" date="2020-06" db="EMBL/GenBank/DDBJ databases">
        <title>WGS assembly of Ceratodon purpureus strain R40.</title>
        <authorList>
            <person name="Carey S.B."/>
            <person name="Jenkins J."/>
            <person name="Shu S."/>
            <person name="Lovell J.T."/>
            <person name="Sreedasyam A."/>
            <person name="Maumus F."/>
            <person name="Tiley G.P."/>
            <person name="Fernandez-Pozo N."/>
            <person name="Barry K."/>
            <person name="Chen C."/>
            <person name="Wang M."/>
            <person name="Lipzen A."/>
            <person name="Daum C."/>
            <person name="Saski C.A."/>
            <person name="Payton A.C."/>
            <person name="Mcbreen J.C."/>
            <person name="Conrad R.E."/>
            <person name="Kollar L.M."/>
            <person name="Olsson S."/>
            <person name="Huttunen S."/>
            <person name="Landis J.B."/>
            <person name="Wickett N.J."/>
            <person name="Johnson M.G."/>
            <person name="Rensing S.A."/>
            <person name="Grimwood J."/>
            <person name="Schmutz J."/>
            <person name="Mcdaniel S.F."/>
        </authorList>
    </citation>
    <scope>NUCLEOTIDE SEQUENCE</scope>
    <source>
        <strain evidence="1">R40</strain>
    </source>
</reference>
<evidence type="ECO:0000313" key="1">
    <source>
        <dbReference type="EMBL" id="KAG0573538.1"/>
    </source>
</evidence>